<evidence type="ECO:0000256" key="2">
    <source>
        <dbReference type="SAM" id="MobiDB-lite"/>
    </source>
</evidence>
<dbReference type="OrthoDB" id="9760892at2"/>
<dbReference type="Proteomes" id="UP000321436">
    <property type="component" value="Unassembled WGS sequence"/>
</dbReference>
<dbReference type="InterPro" id="IPR052177">
    <property type="entry name" value="Divisome_Glycosyl_Hydrolase"/>
</dbReference>
<feature type="domain" description="Glycosyl hydrolase-like 10" evidence="3">
    <location>
        <begin position="63"/>
        <end position="325"/>
    </location>
</feature>
<dbReference type="EMBL" id="BKAU01000002">
    <property type="protein sequence ID" value="GEP96372.1"/>
    <property type="molecule type" value="Genomic_DNA"/>
</dbReference>
<dbReference type="SUPFAM" id="SSF51445">
    <property type="entry name" value="(Trans)glycosidases"/>
    <property type="match status" value="1"/>
</dbReference>
<evidence type="ECO:0008006" key="7">
    <source>
        <dbReference type="Google" id="ProtNLM"/>
    </source>
</evidence>
<dbReference type="AlphaFoldDB" id="A0A512RL26"/>
<dbReference type="Gene3D" id="3.20.20.80">
    <property type="entry name" value="Glycosidases"/>
    <property type="match status" value="1"/>
</dbReference>
<protein>
    <recommendedName>
        <fullName evidence="7">S-layer protein</fullName>
    </recommendedName>
</protein>
<dbReference type="InterPro" id="IPR017853">
    <property type="entry name" value="GH"/>
</dbReference>
<dbReference type="PANTHER" id="PTHR43405:SF1">
    <property type="entry name" value="GLYCOSYL HYDROLASE DIGH"/>
    <property type="match status" value="1"/>
</dbReference>
<feature type="domain" description="DUF4985" evidence="4">
    <location>
        <begin position="338"/>
        <end position="444"/>
    </location>
</feature>
<name>A0A512RL26_9BACT</name>
<gene>
    <name evidence="5" type="ORF">CCY01nite_26320</name>
</gene>
<evidence type="ECO:0000313" key="6">
    <source>
        <dbReference type="Proteomes" id="UP000321436"/>
    </source>
</evidence>
<dbReference type="Pfam" id="PF02638">
    <property type="entry name" value="GHL10"/>
    <property type="match status" value="1"/>
</dbReference>
<dbReference type="RefSeq" id="WP_146862285.1">
    <property type="nucleotide sequence ID" value="NZ_BKAU01000002.1"/>
</dbReference>
<evidence type="ECO:0000259" key="4">
    <source>
        <dbReference type="Pfam" id="PF16373"/>
    </source>
</evidence>
<organism evidence="5 6">
    <name type="scientific">Chitinophaga cymbidii</name>
    <dbReference type="NCBI Taxonomy" id="1096750"/>
    <lineage>
        <taxon>Bacteria</taxon>
        <taxon>Pseudomonadati</taxon>
        <taxon>Bacteroidota</taxon>
        <taxon>Chitinophagia</taxon>
        <taxon>Chitinophagales</taxon>
        <taxon>Chitinophagaceae</taxon>
        <taxon>Chitinophaga</taxon>
    </lineage>
</organism>
<sequence length="464" mass="51793">MKHIVLSLGIVLTLAMSCKKSDTPPPPGPGGGDTTVTPDPQRDVLAWVDARSNVFGTYGRLNDTAELKKVLDTLKQVGVNGLVVDVKGSSGYTMYPSAIAKQVTSMDGKSIPAGVDYVGFMLQEAHKRGFKVFGSIVTFVEGDGGRNIGTVFDDPDFRSKYETIVCDVNGNRVPVTSTGRNAFVNPAQPAVQERALNIIKEIATKYAFDGIMLDYARYTDIDADFSDFSKSEFIKYLEEKYNDTEAKKMKFPQDIVTTWRSSNGQTLPATTGKYYKKWLMYRCSVIQDFFIKARTAVKSVKPNIKFGTYVGAWYTTYYQVGVNWASKDYDPFNDQEVRFDWAYPGYGETGYGEQLDLLMTGNYFTQIRLADNPATASLKYHWWSIEGSLNGGMYITKNKMPLYGSIDMGNVSWANQGEITKAIQYILGKASGGVMLFDIVHIYAPQYNRLKQPLWDAVKNGLKQ</sequence>
<keyword evidence="1" id="KW-0732">Signal</keyword>
<dbReference type="Pfam" id="PF16373">
    <property type="entry name" value="DUF4985"/>
    <property type="match status" value="1"/>
</dbReference>
<comment type="caution">
    <text evidence="5">The sequence shown here is derived from an EMBL/GenBank/DDBJ whole genome shotgun (WGS) entry which is preliminary data.</text>
</comment>
<dbReference type="PANTHER" id="PTHR43405">
    <property type="entry name" value="GLYCOSYL HYDROLASE DIGH"/>
    <property type="match status" value="1"/>
</dbReference>
<feature type="region of interest" description="Disordered" evidence="2">
    <location>
        <begin position="19"/>
        <end position="40"/>
    </location>
</feature>
<evidence type="ECO:0000256" key="1">
    <source>
        <dbReference type="ARBA" id="ARBA00022729"/>
    </source>
</evidence>
<evidence type="ECO:0000259" key="3">
    <source>
        <dbReference type="Pfam" id="PF02638"/>
    </source>
</evidence>
<dbReference type="InterPro" id="IPR003790">
    <property type="entry name" value="GHL10"/>
</dbReference>
<reference evidence="5 6" key="1">
    <citation type="submission" date="2019-07" db="EMBL/GenBank/DDBJ databases">
        <title>Whole genome shotgun sequence of Chitinophaga cymbidii NBRC 109752.</title>
        <authorList>
            <person name="Hosoyama A."/>
            <person name="Uohara A."/>
            <person name="Ohji S."/>
            <person name="Ichikawa N."/>
        </authorList>
    </citation>
    <scope>NUCLEOTIDE SEQUENCE [LARGE SCALE GENOMIC DNA]</scope>
    <source>
        <strain evidence="5 6">NBRC 109752</strain>
    </source>
</reference>
<accession>A0A512RL26</accession>
<evidence type="ECO:0000313" key="5">
    <source>
        <dbReference type="EMBL" id="GEP96372.1"/>
    </source>
</evidence>
<dbReference type="InterPro" id="IPR032280">
    <property type="entry name" value="DUF4985"/>
</dbReference>
<proteinExistence type="predicted"/>
<dbReference type="PROSITE" id="PS51257">
    <property type="entry name" value="PROKAR_LIPOPROTEIN"/>
    <property type="match status" value="1"/>
</dbReference>
<keyword evidence="6" id="KW-1185">Reference proteome</keyword>